<evidence type="ECO:0000313" key="2">
    <source>
        <dbReference type="Proteomes" id="UP000799538"/>
    </source>
</evidence>
<name>A0A6A6GF59_9PEZI</name>
<accession>A0A6A6GF59</accession>
<gene>
    <name evidence="1" type="ORF">BDZ85DRAFT_260494</name>
</gene>
<protein>
    <submittedName>
        <fullName evidence="1">Uncharacterized protein</fullName>
    </submittedName>
</protein>
<dbReference type="Proteomes" id="UP000799538">
    <property type="component" value="Unassembled WGS sequence"/>
</dbReference>
<organism evidence="1 2">
    <name type="scientific">Elsinoe ampelina</name>
    <dbReference type="NCBI Taxonomy" id="302913"/>
    <lineage>
        <taxon>Eukaryota</taxon>
        <taxon>Fungi</taxon>
        <taxon>Dikarya</taxon>
        <taxon>Ascomycota</taxon>
        <taxon>Pezizomycotina</taxon>
        <taxon>Dothideomycetes</taxon>
        <taxon>Dothideomycetidae</taxon>
        <taxon>Myriangiales</taxon>
        <taxon>Elsinoaceae</taxon>
        <taxon>Elsinoe</taxon>
    </lineage>
</organism>
<dbReference type="EMBL" id="ML992505">
    <property type="protein sequence ID" value="KAF2224153.1"/>
    <property type="molecule type" value="Genomic_DNA"/>
</dbReference>
<keyword evidence="2" id="KW-1185">Reference proteome</keyword>
<evidence type="ECO:0000313" key="1">
    <source>
        <dbReference type="EMBL" id="KAF2224153.1"/>
    </source>
</evidence>
<sequence length="55" mass="6235">MISYLSSTLSRDTLLVSCLACTVADDLPTLGRWSCVHYSLCIQPQWQTWLFPGRT</sequence>
<dbReference type="AlphaFoldDB" id="A0A6A6GF59"/>
<reference evidence="2" key="1">
    <citation type="journal article" date="2020" name="Stud. Mycol.">
        <title>101 Dothideomycetes genomes: A test case for predicting lifestyles and emergence of pathogens.</title>
        <authorList>
            <person name="Haridas S."/>
            <person name="Albert R."/>
            <person name="Binder M."/>
            <person name="Bloem J."/>
            <person name="LaButti K."/>
            <person name="Salamov A."/>
            <person name="Andreopoulos B."/>
            <person name="Baker S."/>
            <person name="Barry K."/>
            <person name="Bills G."/>
            <person name="Bluhm B."/>
            <person name="Cannon C."/>
            <person name="Castanera R."/>
            <person name="Culley D."/>
            <person name="Daum C."/>
            <person name="Ezra D."/>
            <person name="Gonzalez J."/>
            <person name="Henrissat B."/>
            <person name="Kuo A."/>
            <person name="Liang C."/>
            <person name="Lipzen A."/>
            <person name="Lutzoni F."/>
            <person name="Magnuson J."/>
            <person name="Mondo S."/>
            <person name="Nolan M."/>
            <person name="Ohm R."/>
            <person name="Pangilinan J."/>
            <person name="Park H.-J."/>
            <person name="Ramirez L."/>
            <person name="Alfaro M."/>
            <person name="Sun H."/>
            <person name="Tritt A."/>
            <person name="Yoshinaga Y."/>
            <person name="Zwiers L.-H."/>
            <person name="Turgeon B."/>
            <person name="Goodwin S."/>
            <person name="Spatafora J."/>
            <person name="Crous P."/>
            <person name="Grigoriev I."/>
        </authorList>
    </citation>
    <scope>NUCLEOTIDE SEQUENCE [LARGE SCALE GENOMIC DNA]</scope>
    <source>
        <strain evidence="2">CECT 20119</strain>
    </source>
</reference>
<proteinExistence type="predicted"/>